<name>A0A098AV78_DESHA</name>
<evidence type="ECO:0000313" key="3">
    <source>
        <dbReference type="EMBL" id="KTE93408.1"/>
    </source>
</evidence>
<dbReference type="PATRIC" id="fig|49338.4.peg.101"/>
<proteinExistence type="predicted"/>
<dbReference type="PROSITE" id="PS51257">
    <property type="entry name" value="PROKAR_LIPOPROTEIN"/>
    <property type="match status" value="1"/>
</dbReference>
<evidence type="ECO:0000313" key="4">
    <source>
        <dbReference type="Proteomes" id="UP000054623"/>
    </source>
</evidence>
<gene>
    <name evidence="3" type="ORF">AT727_00140</name>
    <name evidence="2" type="ORF">DPCES_0093</name>
</gene>
<organism evidence="2">
    <name type="scientific">Desulfitobacterium hafniense</name>
    <name type="common">Desulfitobacterium frappieri</name>
    <dbReference type="NCBI Taxonomy" id="49338"/>
    <lineage>
        <taxon>Bacteria</taxon>
        <taxon>Bacillati</taxon>
        <taxon>Bacillota</taxon>
        <taxon>Clostridia</taxon>
        <taxon>Eubacteriales</taxon>
        <taxon>Desulfitobacteriaceae</taxon>
        <taxon>Desulfitobacterium</taxon>
    </lineage>
</organism>
<keyword evidence="2" id="KW-0449">Lipoprotein</keyword>
<dbReference type="EMBL" id="LK996017">
    <property type="protein sequence ID" value="CDW99980.1"/>
    <property type="molecule type" value="Genomic_DNA"/>
</dbReference>
<accession>A0A098AV78</accession>
<dbReference type="EMBL" id="LOCK01000001">
    <property type="protein sequence ID" value="KTE93408.1"/>
    <property type="molecule type" value="Genomic_DNA"/>
</dbReference>
<dbReference type="RefSeq" id="WP_011458815.1">
    <property type="nucleotide sequence ID" value="NZ_LK996017.1"/>
</dbReference>
<keyword evidence="1" id="KW-0732">Signal</keyword>
<dbReference type="AlphaFoldDB" id="A0A098AV78"/>
<feature type="signal peptide" evidence="1">
    <location>
        <begin position="1"/>
        <end position="17"/>
    </location>
</feature>
<reference evidence="2" key="1">
    <citation type="submission" date="2014-07" db="EMBL/GenBank/DDBJ databases">
        <authorList>
            <person name="Hornung V.Bastian."/>
        </authorList>
    </citation>
    <scope>NUCLEOTIDE SEQUENCE</scope>
    <source>
        <strain evidence="2">PCE-S</strain>
    </source>
</reference>
<protein>
    <submittedName>
        <fullName evidence="2">Prokaryotic membrane lipoprotein lipid attachment site profile</fullName>
    </submittedName>
</protein>
<evidence type="ECO:0000256" key="1">
    <source>
        <dbReference type="SAM" id="SignalP"/>
    </source>
</evidence>
<reference evidence="3 4" key="2">
    <citation type="submission" date="2015-12" db="EMBL/GenBank/DDBJ databases">
        <title>Draft Genome Sequence of Desulfitobacterium hafniense Strain DH, a Sulfate-reducing Bacterium Isolated from Paddy Soils.</title>
        <authorList>
            <person name="Bao P."/>
            <person name="Zhang X."/>
            <person name="Li G."/>
        </authorList>
    </citation>
    <scope>NUCLEOTIDE SEQUENCE [LARGE SCALE GENOMIC DNA]</scope>
    <source>
        <strain evidence="3 4">DH</strain>
    </source>
</reference>
<feature type="chain" id="PRO_5038207442" evidence="1">
    <location>
        <begin position="18"/>
        <end position="193"/>
    </location>
</feature>
<sequence>MKKILVFLTATLCLTFAACTPIQIEQVEKNALSDNEQYRLAVHITDHDSAVIHLTDTLLKDEYEVNRSGSPEMQDEYGWYVQIGIYRAMLHYVKDSLEGEAKKIGVKDMQLELYKCEYNQKGELFHMVELPSESISLKLEGNNLVFSIEIPNEYYFDLRSQADIIELQTMDCTRELPYQALTVNAGDVVTKDS</sequence>
<dbReference type="Proteomes" id="UP000054623">
    <property type="component" value="Unassembled WGS sequence"/>
</dbReference>
<evidence type="ECO:0000313" key="2">
    <source>
        <dbReference type="EMBL" id="CDW99980.1"/>
    </source>
</evidence>